<dbReference type="KEGG" id="maer:DAI18_02285"/>
<accession>A0A2S0P6P7</accession>
<reference evidence="1 2" key="1">
    <citation type="submission" date="2018-04" db="EMBL/GenBank/DDBJ databases">
        <title>Denitrifier Microvirgula.</title>
        <authorList>
            <person name="Anderson E."/>
            <person name="Jang J."/>
            <person name="Ishii S."/>
        </authorList>
    </citation>
    <scope>NUCLEOTIDE SEQUENCE [LARGE SCALE GENOMIC DNA]</scope>
    <source>
        <strain evidence="1 2">BE2.4</strain>
    </source>
</reference>
<evidence type="ECO:0000313" key="2">
    <source>
        <dbReference type="Proteomes" id="UP000244173"/>
    </source>
</evidence>
<gene>
    <name evidence="1" type="ORF">DAI18_02285</name>
</gene>
<keyword evidence="2" id="KW-1185">Reference proteome</keyword>
<protein>
    <submittedName>
        <fullName evidence="1">Uncharacterized protein</fullName>
    </submittedName>
</protein>
<dbReference type="STRING" id="1122240.GCA_000620105_03053"/>
<dbReference type="EMBL" id="CP028519">
    <property type="protein sequence ID" value="AVY93001.1"/>
    <property type="molecule type" value="Genomic_DNA"/>
</dbReference>
<organism evidence="1 2">
    <name type="scientific">Microvirgula aerodenitrificans</name>
    <dbReference type="NCBI Taxonomy" id="57480"/>
    <lineage>
        <taxon>Bacteria</taxon>
        <taxon>Pseudomonadati</taxon>
        <taxon>Pseudomonadota</taxon>
        <taxon>Betaproteobacteria</taxon>
        <taxon>Neisseriales</taxon>
        <taxon>Aquaspirillaceae</taxon>
        <taxon>Microvirgula</taxon>
    </lineage>
</organism>
<proteinExistence type="predicted"/>
<dbReference type="AlphaFoldDB" id="A0A2S0P6P7"/>
<dbReference type="RefSeq" id="WP_107888664.1">
    <property type="nucleotide sequence ID" value="NZ_CP028519.1"/>
</dbReference>
<evidence type="ECO:0000313" key="1">
    <source>
        <dbReference type="EMBL" id="AVY93001.1"/>
    </source>
</evidence>
<dbReference type="OrthoDB" id="8590112at2"/>
<sequence length="134" mass="14179">MYDCQTDAAIEFGHSPSPTAPTRSALCGDLCCRPLANATPQDVLTIADLALSLGYRVNRQQPACLTILAVRLDDALRLNARFGDRFVVSGEMNAPPPSAYRAEPGALTGKDTGARRGAGAVLAECDILRVLSSF</sequence>
<name>A0A2S0P6P7_9NEIS</name>
<dbReference type="Proteomes" id="UP000244173">
    <property type="component" value="Chromosome"/>
</dbReference>